<organism evidence="2 3">
    <name type="scientific">Dipteronia dyeriana</name>
    <dbReference type="NCBI Taxonomy" id="168575"/>
    <lineage>
        <taxon>Eukaryota</taxon>
        <taxon>Viridiplantae</taxon>
        <taxon>Streptophyta</taxon>
        <taxon>Embryophyta</taxon>
        <taxon>Tracheophyta</taxon>
        <taxon>Spermatophyta</taxon>
        <taxon>Magnoliopsida</taxon>
        <taxon>eudicotyledons</taxon>
        <taxon>Gunneridae</taxon>
        <taxon>Pentapetalae</taxon>
        <taxon>rosids</taxon>
        <taxon>malvids</taxon>
        <taxon>Sapindales</taxon>
        <taxon>Sapindaceae</taxon>
        <taxon>Hippocastanoideae</taxon>
        <taxon>Acereae</taxon>
        <taxon>Dipteronia</taxon>
    </lineage>
</organism>
<dbReference type="AlphaFoldDB" id="A0AAD9U8S9"/>
<feature type="region of interest" description="Disordered" evidence="1">
    <location>
        <begin position="90"/>
        <end position="115"/>
    </location>
</feature>
<evidence type="ECO:0000313" key="3">
    <source>
        <dbReference type="Proteomes" id="UP001280121"/>
    </source>
</evidence>
<proteinExistence type="predicted"/>
<protein>
    <submittedName>
        <fullName evidence="2">Uncharacterized protein</fullName>
    </submittedName>
</protein>
<accession>A0AAD9U8S9</accession>
<feature type="compositionally biased region" description="Basic and acidic residues" evidence="1">
    <location>
        <begin position="106"/>
        <end position="115"/>
    </location>
</feature>
<comment type="caution">
    <text evidence="2">The sequence shown here is derived from an EMBL/GenBank/DDBJ whole genome shotgun (WGS) entry which is preliminary data.</text>
</comment>
<keyword evidence="3" id="KW-1185">Reference proteome</keyword>
<name>A0AAD9U8S9_9ROSI</name>
<reference evidence="2" key="1">
    <citation type="journal article" date="2023" name="Plant J.">
        <title>Genome sequences and population genomics provide insights into the demographic history, inbreeding, and mutation load of two 'living fossil' tree species of Dipteronia.</title>
        <authorList>
            <person name="Feng Y."/>
            <person name="Comes H.P."/>
            <person name="Chen J."/>
            <person name="Zhu S."/>
            <person name="Lu R."/>
            <person name="Zhang X."/>
            <person name="Li P."/>
            <person name="Qiu J."/>
            <person name="Olsen K.M."/>
            <person name="Qiu Y."/>
        </authorList>
    </citation>
    <scope>NUCLEOTIDE SEQUENCE</scope>
    <source>
        <strain evidence="2">KIB01</strain>
    </source>
</reference>
<gene>
    <name evidence="2" type="ORF">Ddye_017223</name>
</gene>
<dbReference type="Proteomes" id="UP001280121">
    <property type="component" value="Unassembled WGS sequence"/>
</dbReference>
<sequence length="115" mass="13677">MVKTYLCLLEYIRRKVMKRFQERKEACNRWTSELPPNVKAKLVKASEESRMLTMLKARNGEYELLGETRAYLTKAWCLWPEITITTVLPPPLKTQPDMPKVIRRRKPDERPSQTR</sequence>
<evidence type="ECO:0000256" key="1">
    <source>
        <dbReference type="SAM" id="MobiDB-lite"/>
    </source>
</evidence>
<dbReference type="EMBL" id="JANJYI010000005">
    <property type="protein sequence ID" value="KAK2649734.1"/>
    <property type="molecule type" value="Genomic_DNA"/>
</dbReference>
<evidence type="ECO:0000313" key="2">
    <source>
        <dbReference type="EMBL" id="KAK2649734.1"/>
    </source>
</evidence>